<organism evidence="2 3">
    <name type="scientific">Fasciola hepatica</name>
    <name type="common">Liver fluke</name>
    <dbReference type="NCBI Taxonomy" id="6192"/>
    <lineage>
        <taxon>Eukaryota</taxon>
        <taxon>Metazoa</taxon>
        <taxon>Spiralia</taxon>
        <taxon>Lophotrochozoa</taxon>
        <taxon>Platyhelminthes</taxon>
        <taxon>Trematoda</taxon>
        <taxon>Digenea</taxon>
        <taxon>Plagiorchiida</taxon>
        <taxon>Echinostomata</taxon>
        <taxon>Echinostomatoidea</taxon>
        <taxon>Fasciolidae</taxon>
        <taxon>Fasciola</taxon>
    </lineage>
</organism>
<evidence type="ECO:0000313" key="3">
    <source>
        <dbReference type="Proteomes" id="UP000230066"/>
    </source>
</evidence>
<accession>A0A4E0RI35</accession>
<feature type="compositionally biased region" description="Polar residues" evidence="1">
    <location>
        <begin position="82"/>
        <end position="105"/>
    </location>
</feature>
<evidence type="ECO:0000313" key="2">
    <source>
        <dbReference type="EMBL" id="THD20707.1"/>
    </source>
</evidence>
<sequence>VVSVEPEKYGAIESLLRDRIKGKFCIDIVGNTRRVIKPSKQTEKPKMLTEGNPCLPKTDPCIESTSTIKHSVSESKPPPFTSDMTGTSETSEVQTNSGVTVSKMSKQQQRRRKHGRRKALDDWQDNDE</sequence>
<gene>
    <name evidence="2" type="ORF">D915_008671</name>
</gene>
<feature type="compositionally biased region" description="Basic residues" evidence="1">
    <location>
        <begin position="108"/>
        <end position="117"/>
    </location>
</feature>
<protein>
    <submittedName>
        <fullName evidence="2">Uncharacterized protein</fullName>
    </submittedName>
</protein>
<dbReference type="AlphaFoldDB" id="A0A4E0RI35"/>
<dbReference type="EMBL" id="JXXN02004295">
    <property type="protein sequence ID" value="THD20707.1"/>
    <property type="molecule type" value="Genomic_DNA"/>
</dbReference>
<dbReference type="Proteomes" id="UP000230066">
    <property type="component" value="Unassembled WGS sequence"/>
</dbReference>
<name>A0A4E0RI35_FASHE</name>
<feature type="region of interest" description="Disordered" evidence="1">
    <location>
        <begin position="38"/>
        <end position="128"/>
    </location>
</feature>
<evidence type="ECO:0000256" key="1">
    <source>
        <dbReference type="SAM" id="MobiDB-lite"/>
    </source>
</evidence>
<feature type="non-terminal residue" evidence="2">
    <location>
        <position position="1"/>
    </location>
</feature>
<keyword evidence="3" id="KW-1185">Reference proteome</keyword>
<proteinExistence type="predicted"/>
<reference evidence="2" key="1">
    <citation type="submission" date="2019-03" db="EMBL/GenBank/DDBJ databases">
        <title>Improved annotation for the trematode Fasciola hepatica.</title>
        <authorList>
            <person name="Choi Y.-J."/>
            <person name="Martin J."/>
            <person name="Mitreva M."/>
        </authorList>
    </citation>
    <scope>NUCLEOTIDE SEQUENCE [LARGE SCALE GENOMIC DNA]</scope>
</reference>
<comment type="caution">
    <text evidence="2">The sequence shown here is derived from an EMBL/GenBank/DDBJ whole genome shotgun (WGS) entry which is preliminary data.</text>
</comment>